<evidence type="ECO:0008006" key="3">
    <source>
        <dbReference type="Google" id="ProtNLM"/>
    </source>
</evidence>
<evidence type="ECO:0000313" key="2">
    <source>
        <dbReference type="Proteomes" id="UP000264006"/>
    </source>
</evidence>
<dbReference type="EMBL" id="CP031165">
    <property type="protein sequence ID" value="AXV08608.1"/>
    <property type="molecule type" value="Genomic_DNA"/>
</dbReference>
<organism evidence="1 2">
    <name type="scientific">Euzebya pacifica</name>
    <dbReference type="NCBI Taxonomy" id="1608957"/>
    <lineage>
        <taxon>Bacteria</taxon>
        <taxon>Bacillati</taxon>
        <taxon>Actinomycetota</taxon>
        <taxon>Nitriliruptoria</taxon>
        <taxon>Euzebyales</taxon>
    </lineage>
</organism>
<dbReference type="AlphaFoldDB" id="A0A346Y2B1"/>
<protein>
    <recommendedName>
        <fullName evidence="3">PRC-barrel domain containing protein</fullName>
    </recommendedName>
</protein>
<dbReference type="SUPFAM" id="SSF50346">
    <property type="entry name" value="PRC-barrel domain"/>
    <property type="match status" value="1"/>
</dbReference>
<accession>A0A346Y2B1</accession>
<dbReference type="GO" id="GO:0019684">
    <property type="term" value="P:photosynthesis, light reaction"/>
    <property type="evidence" value="ECO:0007669"/>
    <property type="project" value="InterPro"/>
</dbReference>
<sequence length="127" mass="14057">MSELWTYRGDIQPHAEGLDGFDVDAADGHIGSIDEATHDVGDSYIVVDTGFWIFGTRRVVPASAITEVDLANRRVTLSLTKDQIKSAPDFDAPPSERPADLVDDRDDRLADVDRGRLTDYYGQFGAW</sequence>
<dbReference type="InterPro" id="IPR014747">
    <property type="entry name" value="Bac_photo_RC_H_C"/>
</dbReference>
<dbReference type="OrthoDB" id="510842at2"/>
<name>A0A346Y2B1_9ACTN</name>
<dbReference type="RefSeq" id="WP_114592931.1">
    <property type="nucleotide sequence ID" value="NZ_CP031165.1"/>
</dbReference>
<evidence type="ECO:0000313" key="1">
    <source>
        <dbReference type="EMBL" id="AXV08608.1"/>
    </source>
</evidence>
<reference evidence="1 2" key="1">
    <citation type="submission" date="2018-09" db="EMBL/GenBank/DDBJ databases">
        <title>Complete genome sequence of Euzebya sp. DY32-46 isolated from seawater of Pacific Ocean.</title>
        <authorList>
            <person name="Xu L."/>
            <person name="Wu Y.-H."/>
            <person name="Xu X.-W."/>
        </authorList>
    </citation>
    <scope>NUCLEOTIDE SEQUENCE [LARGE SCALE GENOMIC DNA]</scope>
    <source>
        <strain evidence="1 2">DY32-46</strain>
    </source>
</reference>
<keyword evidence="2" id="KW-1185">Reference proteome</keyword>
<dbReference type="GO" id="GO:0030077">
    <property type="term" value="C:plasma membrane light-harvesting complex"/>
    <property type="evidence" value="ECO:0007669"/>
    <property type="project" value="InterPro"/>
</dbReference>
<gene>
    <name evidence="1" type="ORF">DVS28_a3936</name>
</gene>
<dbReference type="Proteomes" id="UP000264006">
    <property type="component" value="Chromosome"/>
</dbReference>
<dbReference type="InterPro" id="IPR011033">
    <property type="entry name" value="PRC_barrel-like_sf"/>
</dbReference>
<dbReference type="KEGG" id="euz:DVS28_a3936"/>
<proteinExistence type="predicted"/>
<dbReference type="Gene3D" id="3.90.50.10">
    <property type="entry name" value="Photosynthetic Reaction Center, subunit H, domain 2"/>
    <property type="match status" value="1"/>
</dbReference>